<feature type="domain" description="Rhodanese" evidence="4">
    <location>
        <begin position="163"/>
        <end position="252"/>
    </location>
</feature>
<dbReference type="InterPro" id="IPR051011">
    <property type="entry name" value="Metal_resp_trans_reg"/>
</dbReference>
<dbReference type="NCBIfam" id="NF033788">
    <property type="entry name" value="HTH_metalloreg"/>
    <property type="match status" value="1"/>
</dbReference>
<dbReference type="PANTHER" id="PTHR43132">
    <property type="entry name" value="ARSENICAL RESISTANCE OPERON REPRESSOR ARSR-RELATED"/>
    <property type="match status" value="1"/>
</dbReference>
<proteinExistence type="predicted"/>
<dbReference type="Pfam" id="PF00581">
    <property type="entry name" value="Rhodanese"/>
    <property type="match status" value="1"/>
</dbReference>
<comment type="caution">
    <text evidence="6">The sequence shown here is derived from an EMBL/GenBank/DDBJ whole genome shotgun (WGS) entry which is preliminary data.</text>
</comment>
<organism evidence="6 7">
    <name type="scientific">Aciditerrimonas ferrireducens</name>
    <dbReference type="NCBI Taxonomy" id="667306"/>
    <lineage>
        <taxon>Bacteria</taxon>
        <taxon>Bacillati</taxon>
        <taxon>Actinomycetota</taxon>
        <taxon>Acidimicrobiia</taxon>
        <taxon>Acidimicrobiales</taxon>
        <taxon>Acidimicrobiaceae</taxon>
        <taxon>Aciditerrimonas</taxon>
    </lineage>
</organism>
<dbReference type="EMBL" id="JBHLYQ010000004">
    <property type="protein sequence ID" value="MFC0080761.1"/>
    <property type="molecule type" value="Genomic_DNA"/>
</dbReference>
<dbReference type="CDD" id="cd00158">
    <property type="entry name" value="RHOD"/>
    <property type="match status" value="1"/>
</dbReference>
<dbReference type="InterPro" id="IPR036388">
    <property type="entry name" value="WH-like_DNA-bd_sf"/>
</dbReference>
<dbReference type="PANTHER" id="PTHR43132:SF8">
    <property type="entry name" value="HTH-TYPE TRANSCRIPTIONAL REGULATOR KMTR"/>
    <property type="match status" value="1"/>
</dbReference>
<evidence type="ECO:0000256" key="3">
    <source>
        <dbReference type="ARBA" id="ARBA00023163"/>
    </source>
</evidence>
<dbReference type="InterPro" id="IPR001763">
    <property type="entry name" value="Rhodanese-like_dom"/>
</dbReference>
<evidence type="ECO:0000256" key="1">
    <source>
        <dbReference type="ARBA" id="ARBA00023015"/>
    </source>
</evidence>
<dbReference type="PROSITE" id="PS00380">
    <property type="entry name" value="RHODANESE_1"/>
    <property type="match status" value="1"/>
</dbReference>
<keyword evidence="1" id="KW-0805">Transcription regulation</keyword>
<gene>
    <name evidence="6" type="ORF">ACFFRE_01135</name>
</gene>
<protein>
    <submittedName>
        <fullName evidence="6">ArsR/SmtB family transcription factor</fullName>
    </submittedName>
</protein>
<dbReference type="Gene3D" id="1.10.10.10">
    <property type="entry name" value="Winged helix-like DNA-binding domain superfamily/Winged helix DNA-binding domain"/>
    <property type="match status" value="1"/>
</dbReference>
<sequence>MHTAASGIPGALPTAAVAYSKTIIRIIENRGASVGTETAKRALFDALAEVAGALASGRRLEIVDLLAQGERSVEEVARELGQSLANTSHHLRVLARAGLVRSRREGTRIHYRLAGPGVEELWSALRAVAAAERDDLGRLARAYLGPLEDVEVVDRDELLRRLLRGDVVVLDVRPVREYQAGHIPGARSVPLEELASAIEELPADVEVVAYCRGPYCVFAPAAVRALRRAGYSARRLEDGFPEWRRAGFPVAVGEERGRVSLDRGRP</sequence>
<dbReference type="InterPro" id="IPR001845">
    <property type="entry name" value="HTH_ArsR_DNA-bd_dom"/>
</dbReference>
<dbReference type="Pfam" id="PF01022">
    <property type="entry name" value="HTH_5"/>
    <property type="match status" value="1"/>
</dbReference>
<evidence type="ECO:0000313" key="7">
    <source>
        <dbReference type="Proteomes" id="UP001589788"/>
    </source>
</evidence>
<dbReference type="InterPro" id="IPR036390">
    <property type="entry name" value="WH_DNA-bd_sf"/>
</dbReference>
<dbReference type="PROSITE" id="PS50206">
    <property type="entry name" value="RHODANESE_3"/>
    <property type="match status" value="1"/>
</dbReference>
<dbReference type="SUPFAM" id="SSF46785">
    <property type="entry name" value="Winged helix' DNA-binding domain"/>
    <property type="match status" value="1"/>
</dbReference>
<dbReference type="PROSITE" id="PS50987">
    <property type="entry name" value="HTH_ARSR_2"/>
    <property type="match status" value="1"/>
</dbReference>
<dbReference type="SMART" id="SM00418">
    <property type="entry name" value="HTH_ARSR"/>
    <property type="match status" value="1"/>
</dbReference>
<feature type="domain" description="HTH arsR-type" evidence="5">
    <location>
        <begin position="39"/>
        <end position="133"/>
    </location>
</feature>
<evidence type="ECO:0000259" key="4">
    <source>
        <dbReference type="PROSITE" id="PS50206"/>
    </source>
</evidence>
<keyword evidence="3" id="KW-0804">Transcription</keyword>
<dbReference type="SMART" id="SM00450">
    <property type="entry name" value="RHOD"/>
    <property type="match status" value="1"/>
</dbReference>
<dbReference type="PRINTS" id="PR00778">
    <property type="entry name" value="HTHARSR"/>
</dbReference>
<dbReference type="SUPFAM" id="SSF52821">
    <property type="entry name" value="Rhodanese/Cell cycle control phosphatase"/>
    <property type="match status" value="1"/>
</dbReference>
<dbReference type="InterPro" id="IPR036873">
    <property type="entry name" value="Rhodanese-like_dom_sf"/>
</dbReference>
<name>A0ABV6BZA1_9ACTN</name>
<keyword evidence="7" id="KW-1185">Reference proteome</keyword>
<reference evidence="6 7" key="1">
    <citation type="submission" date="2024-09" db="EMBL/GenBank/DDBJ databases">
        <authorList>
            <person name="Sun Q."/>
            <person name="Mori K."/>
        </authorList>
    </citation>
    <scope>NUCLEOTIDE SEQUENCE [LARGE SCALE GENOMIC DNA]</scope>
    <source>
        <strain evidence="6 7">JCM 15389</strain>
    </source>
</reference>
<evidence type="ECO:0000259" key="5">
    <source>
        <dbReference type="PROSITE" id="PS50987"/>
    </source>
</evidence>
<dbReference type="InterPro" id="IPR011991">
    <property type="entry name" value="ArsR-like_HTH"/>
</dbReference>
<dbReference type="CDD" id="cd00090">
    <property type="entry name" value="HTH_ARSR"/>
    <property type="match status" value="1"/>
</dbReference>
<dbReference type="RefSeq" id="WP_377787286.1">
    <property type="nucleotide sequence ID" value="NZ_JBHLYQ010000004.1"/>
</dbReference>
<evidence type="ECO:0000313" key="6">
    <source>
        <dbReference type="EMBL" id="MFC0080761.1"/>
    </source>
</evidence>
<dbReference type="Proteomes" id="UP001589788">
    <property type="component" value="Unassembled WGS sequence"/>
</dbReference>
<dbReference type="Gene3D" id="3.40.250.10">
    <property type="entry name" value="Rhodanese-like domain"/>
    <property type="match status" value="1"/>
</dbReference>
<accession>A0ABV6BZA1</accession>
<keyword evidence="2" id="KW-0238">DNA-binding</keyword>
<dbReference type="InterPro" id="IPR001307">
    <property type="entry name" value="Thiosulphate_STrfase_CS"/>
</dbReference>
<evidence type="ECO:0000256" key="2">
    <source>
        <dbReference type="ARBA" id="ARBA00023125"/>
    </source>
</evidence>